<comment type="subcellular location">
    <subcellularLocation>
        <location evidence="1">Nucleus</location>
    </subcellularLocation>
</comment>
<dbReference type="SMART" id="SM00545">
    <property type="entry name" value="JmjN"/>
    <property type="match status" value="1"/>
</dbReference>
<dbReference type="InterPro" id="IPR003349">
    <property type="entry name" value="JmjN"/>
</dbReference>
<feature type="compositionally biased region" description="Polar residues" evidence="4">
    <location>
        <begin position="1108"/>
        <end position="1128"/>
    </location>
</feature>
<dbReference type="Pfam" id="PF02375">
    <property type="entry name" value="JmjN"/>
    <property type="match status" value="1"/>
</dbReference>
<evidence type="ECO:0000256" key="3">
    <source>
        <dbReference type="SAM" id="Coils"/>
    </source>
</evidence>
<comment type="caution">
    <text evidence="6">The sequence shown here is derived from an EMBL/GenBank/DDBJ whole genome shotgun (WGS) entry which is preliminary data.</text>
</comment>
<evidence type="ECO:0000256" key="2">
    <source>
        <dbReference type="ARBA" id="ARBA00023242"/>
    </source>
</evidence>
<protein>
    <recommendedName>
        <fullName evidence="5">JmjN domain-containing protein</fullName>
    </recommendedName>
</protein>
<organism evidence="6 7">
    <name type="scientific">Diploptera punctata</name>
    <name type="common">Pacific beetle cockroach</name>
    <dbReference type="NCBI Taxonomy" id="6984"/>
    <lineage>
        <taxon>Eukaryota</taxon>
        <taxon>Metazoa</taxon>
        <taxon>Ecdysozoa</taxon>
        <taxon>Arthropoda</taxon>
        <taxon>Hexapoda</taxon>
        <taxon>Insecta</taxon>
        <taxon>Pterygota</taxon>
        <taxon>Neoptera</taxon>
        <taxon>Polyneoptera</taxon>
        <taxon>Dictyoptera</taxon>
        <taxon>Blattodea</taxon>
        <taxon>Blaberoidea</taxon>
        <taxon>Blaberidae</taxon>
        <taxon>Diplopterinae</taxon>
        <taxon>Diploptera</taxon>
    </lineage>
</organism>
<sequence length="1539" mass="173004">MYAPAFDPTPQAGDMVVSRSDVKRRRKEGNILEESLQTSPKRTKVHAQRKFAQGSSNMSSPALTPVKDKDKVKTNGTVLSPELIPAKRPKTEDFLTFLCFRGTPILPPCLDFFNIASVQEAADEEQGSSMGDCSRESTRNSRLTSASVSGSRTRDLTGTLLKHRLGTHLRLRPANNTLNSLVDSIKFLFSAYTENMIEVFKVPRQRTPFMGSGVIRKFDRSEGVRRRKPPTAVQALKRKYQEQRLAKQRASSLKKLAQRGTKVGPERILYQRNLKFYELKKTVRRMKIVPRKMKSAPKTDVLRRNKSIMKNRKRPIRRDGLRTVEKPVNKTFASSVSDFSSDDDQPLAKKMKPIDRASSSRQLARKVIKRIVTKRIKPRMITRSQQQAPEKEQSDTKMYTRPPRKTKEAAAIYMELLGRKLITPEAEVDEDSLSIDSFPELPNARRIERRESEIKARASKEKKEAEMAKEEKRLLPVQKSKLEVENETAKQKRLDMIRARKLSAQSKRLIQKKGEETISRGQKKKKEIVHKNIDDKKMNKEKKTEETKDKKTQRKIEMIKDKEIIGEEKPRKVKLKDNLSTKLKTEVISNVENERSKKKEISIKKIEISSGAVPKKNKIDASASKNETIMKSRTKVHKEPEDNVACFSVPSSKSKEIAEEIKNIKKGSNKSDESLKTKRGEIKENMSRKADGLQNKELLSEKREELSKVPERLTQKNDDVVQSIELPAANKTEKLKSEKSCKNVENDAQKKELFSEKELVKNSDKSKKTDGKEFLAKKSVELNVTEKKFEDRRSSFYGKSKLKTASTVKGVKESIRNIEESSSQKDKTVPKMVSDNVQKSDDNNASKFMTSGKMTFQNLKKLARRETLPVNGEVAKLSTSDSLSEENLMTDILLGREKNKSKVNMSNEQIEKWLNDSYIYEADAKNHRELVSKKKKPKGFNFRRKNMPVMTGIPLYSTTVGETLYKIGADVQQKTADTSKNVKSIASEEKTSFPVKPRVPASLEITSVAHVVENVEKVDKLSLVDKKQNYSQDNTTEGNKLLLESKKHDASIRQILSSKSQAFQDRIGEKKSIFQQRQIKAPRLCFLNRSQSCPPNSHSTFRRRAKRQSSSPVIQTPTTSSVHSSPLTQALPLLQSPTLTESPPRLTESVSSNQLPPSTQGIPSTQSLILTQSVPSTQSQLIQSTVVQIIPTLPITMRSVPVENYVANKSQQQQQLLLLQNDAVMTTLKSGSTSSTSIAVQVNLDNEASPEMQVQEPGSMECSTQTDVTEEEEDDSEGHLFYIPLQQPAGKSGPLAAPPQQLIQGVAVKLGTEGPTGPNQRVIMRAKLVTKPPNFNRGPTDSIGRSVLTRPPVQGVDTNTGNKPASLTTSSKLSGLKQQIGRERRGSIEINSPSTSGAKSTAGGSKRRGDHWTSVVNVNSIENVTNTVMKSRYARELRSMRSSQKLKLSSYICTPSNATSFPHLGSPAQMVEAPIFHPTEKEFQDPLEYIDRIRPVAEKFGLCRVVPPPNFKPECKVSDDMRFLAYNQYVHKNVASLGT</sequence>
<keyword evidence="2" id="KW-0539">Nucleus</keyword>
<dbReference type="Proteomes" id="UP001233999">
    <property type="component" value="Unassembled WGS sequence"/>
</dbReference>
<feature type="region of interest" description="Disordered" evidence="4">
    <location>
        <begin position="505"/>
        <end position="554"/>
    </location>
</feature>
<evidence type="ECO:0000259" key="5">
    <source>
        <dbReference type="PROSITE" id="PS51183"/>
    </source>
</evidence>
<dbReference type="PROSITE" id="PS51183">
    <property type="entry name" value="JMJN"/>
    <property type="match status" value="1"/>
</dbReference>
<feature type="compositionally biased region" description="Polar residues" evidence="4">
    <location>
        <begin position="1088"/>
        <end position="1099"/>
    </location>
</feature>
<feature type="compositionally biased region" description="Basic and acidic residues" evidence="4">
    <location>
        <begin position="810"/>
        <end position="829"/>
    </location>
</feature>
<dbReference type="GO" id="GO:0006338">
    <property type="term" value="P:chromatin remodeling"/>
    <property type="evidence" value="ECO:0007669"/>
    <property type="project" value="TreeGrafter"/>
</dbReference>
<name>A0AAD8A033_DIPPU</name>
<feature type="compositionally biased region" description="Basic and acidic residues" evidence="4">
    <location>
        <begin position="529"/>
        <end position="554"/>
    </location>
</feature>
<accession>A0AAD8A033</accession>
<feature type="compositionally biased region" description="Polar residues" evidence="4">
    <location>
        <begin position="140"/>
        <end position="150"/>
    </location>
</feature>
<gene>
    <name evidence="6" type="ORF">L9F63_016747</name>
</gene>
<feature type="region of interest" description="Disordered" evidence="4">
    <location>
        <begin position="616"/>
        <end position="642"/>
    </location>
</feature>
<feature type="region of interest" description="Disordered" evidence="4">
    <location>
        <begin position="1"/>
        <end position="68"/>
    </location>
</feature>
<keyword evidence="7" id="KW-1185">Reference proteome</keyword>
<dbReference type="Gene3D" id="2.60.120.650">
    <property type="entry name" value="Cupin"/>
    <property type="match status" value="1"/>
</dbReference>
<feature type="region of interest" description="Disordered" evidence="4">
    <location>
        <begin position="662"/>
        <end position="714"/>
    </location>
</feature>
<keyword evidence="3" id="KW-0175">Coiled coil</keyword>
<feature type="compositionally biased region" description="Low complexity" evidence="4">
    <location>
        <begin position="1366"/>
        <end position="1377"/>
    </location>
</feature>
<dbReference type="GO" id="GO:0010468">
    <property type="term" value="P:regulation of gene expression"/>
    <property type="evidence" value="ECO:0007669"/>
    <property type="project" value="TreeGrafter"/>
</dbReference>
<dbReference type="PANTHER" id="PTHR10694">
    <property type="entry name" value="LYSINE-SPECIFIC DEMETHYLASE"/>
    <property type="match status" value="1"/>
</dbReference>
<feature type="compositionally biased region" description="Low complexity" evidence="4">
    <location>
        <begin position="1394"/>
        <end position="1404"/>
    </location>
</feature>
<proteinExistence type="predicted"/>
<evidence type="ECO:0000313" key="7">
    <source>
        <dbReference type="Proteomes" id="UP001233999"/>
    </source>
</evidence>
<reference evidence="6" key="2">
    <citation type="submission" date="2023-05" db="EMBL/GenBank/DDBJ databases">
        <authorList>
            <person name="Fouks B."/>
        </authorList>
    </citation>
    <scope>NUCLEOTIDE SEQUENCE</scope>
    <source>
        <strain evidence="6">Stay&amp;Tobe</strain>
        <tissue evidence="6">Testes</tissue>
    </source>
</reference>
<dbReference type="PANTHER" id="PTHR10694:SF113">
    <property type="entry name" value="PROTEIN JUMONJI"/>
    <property type="match status" value="1"/>
</dbReference>
<evidence type="ECO:0000256" key="1">
    <source>
        <dbReference type="ARBA" id="ARBA00004123"/>
    </source>
</evidence>
<feature type="region of interest" description="Disordered" evidence="4">
    <location>
        <begin position="381"/>
        <end position="403"/>
    </location>
</feature>
<feature type="compositionally biased region" description="Polar residues" evidence="4">
    <location>
        <begin position="53"/>
        <end position="62"/>
    </location>
</feature>
<dbReference type="EMBL" id="JASPKZ010004555">
    <property type="protein sequence ID" value="KAJ9590135.1"/>
    <property type="molecule type" value="Genomic_DNA"/>
</dbReference>
<feature type="region of interest" description="Disordered" evidence="4">
    <location>
        <begin position="808"/>
        <end position="848"/>
    </location>
</feature>
<feature type="region of interest" description="Disordered" evidence="4">
    <location>
        <begin position="1088"/>
        <end position="1160"/>
    </location>
</feature>
<feature type="region of interest" description="Disordered" evidence="4">
    <location>
        <begin position="124"/>
        <end position="150"/>
    </location>
</feature>
<dbReference type="GO" id="GO:0000785">
    <property type="term" value="C:chromatin"/>
    <property type="evidence" value="ECO:0007669"/>
    <property type="project" value="TreeGrafter"/>
</dbReference>
<evidence type="ECO:0000256" key="4">
    <source>
        <dbReference type="SAM" id="MobiDB-lite"/>
    </source>
</evidence>
<feature type="compositionally biased region" description="Basic and acidic residues" evidence="4">
    <location>
        <begin position="662"/>
        <end position="691"/>
    </location>
</feature>
<feature type="region of interest" description="Disordered" evidence="4">
    <location>
        <begin position="1331"/>
        <end position="1410"/>
    </location>
</feature>
<feature type="region of interest" description="Disordered" evidence="4">
    <location>
        <begin position="335"/>
        <end position="362"/>
    </location>
</feature>
<evidence type="ECO:0000313" key="6">
    <source>
        <dbReference type="EMBL" id="KAJ9590135.1"/>
    </source>
</evidence>
<reference evidence="6" key="1">
    <citation type="journal article" date="2023" name="IScience">
        <title>Live-bearing cockroach genome reveals convergent evolutionary mechanisms linked to viviparity in insects and beyond.</title>
        <authorList>
            <person name="Fouks B."/>
            <person name="Harrison M.C."/>
            <person name="Mikhailova A.A."/>
            <person name="Marchal E."/>
            <person name="English S."/>
            <person name="Carruthers M."/>
            <person name="Jennings E.C."/>
            <person name="Chiamaka E.L."/>
            <person name="Frigard R.A."/>
            <person name="Pippel M."/>
            <person name="Attardo G.M."/>
            <person name="Benoit J.B."/>
            <person name="Bornberg-Bauer E."/>
            <person name="Tobe S.S."/>
        </authorList>
    </citation>
    <scope>NUCLEOTIDE SEQUENCE</scope>
    <source>
        <tissue evidence="6">Testes</tissue>
    </source>
</reference>
<feature type="domain" description="JmjN" evidence="5">
    <location>
        <begin position="1473"/>
        <end position="1514"/>
    </location>
</feature>
<feature type="compositionally biased region" description="Basic and acidic residues" evidence="4">
    <location>
        <begin position="698"/>
        <end position="714"/>
    </location>
</feature>
<dbReference type="GO" id="GO:0005634">
    <property type="term" value="C:nucleus"/>
    <property type="evidence" value="ECO:0007669"/>
    <property type="project" value="UniProtKB-SubCell"/>
</dbReference>
<feature type="compositionally biased region" description="Polar residues" evidence="4">
    <location>
        <begin position="1356"/>
        <end position="1365"/>
    </location>
</feature>
<feature type="coiled-coil region" evidence="3">
    <location>
        <begin position="444"/>
        <end position="475"/>
    </location>
</feature>
<feature type="compositionally biased region" description="Polar residues" evidence="4">
    <location>
        <begin position="1148"/>
        <end position="1160"/>
    </location>
</feature>